<dbReference type="GO" id="GO:0000387">
    <property type="term" value="P:spliceosomal snRNP assembly"/>
    <property type="evidence" value="ECO:0007669"/>
    <property type="project" value="InterPro"/>
</dbReference>
<dbReference type="AlphaFoldDB" id="A0A8D7F1A0"/>
<reference evidence="7" key="1">
    <citation type="submission" date="2021-03" db="EMBL/GenBank/DDBJ databases">
        <authorList>
            <consortium name="Genoscope - CEA"/>
            <person name="William W."/>
        </authorList>
    </citation>
    <scope>NUCLEOTIDE SEQUENCE</scope>
    <source>
        <strain evidence="7">Doubled-haploid Pahang</strain>
    </source>
</reference>
<dbReference type="InterPro" id="IPR003521">
    <property type="entry name" value="ICln"/>
</dbReference>
<dbReference type="GO" id="GO:0006884">
    <property type="term" value="P:cell volume homeostasis"/>
    <property type="evidence" value="ECO:0007669"/>
    <property type="project" value="InterPro"/>
</dbReference>
<organism evidence="7">
    <name type="scientific">Musa acuminata subsp. malaccensis</name>
    <name type="common">Wild banana</name>
    <name type="synonym">Musa malaccensis</name>
    <dbReference type="NCBI Taxonomy" id="214687"/>
    <lineage>
        <taxon>Eukaryota</taxon>
        <taxon>Viridiplantae</taxon>
        <taxon>Streptophyta</taxon>
        <taxon>Embryophyta</taxon>
        <taxon>Tracheophyta</taxon>
        <taxon>Spermatophyta</taxon>
        <taxon>Magnoliopsida</taxon>
        <taxon>Liliopsida</taxon>
        <taxon>Zingiberales</taxon>
        <taxon>Musaceae</taxon>
        <taxon>Musa</taxon>
    </lineage>
</organism>
<evidence type="ECO:0000256" key="3">
    <source>
        <dbReference type="ARBA" id="ARBA00007054"/>
    </source>
</evidence>
<dbReference type="GO" id="GO:0005886">
    <property type="term" value="C:plasma membrane"/>
    <property type="evidence" value="ECO:0007669"/>
    <property type="project" value="InterPro"/>
</dbReference>
<evidence type="ECO:0000256" key="2">
    <source>
        <dbReference type="ARBA" id="ARBA00004496"/>
    </source>
</evidence>
<dbReference type="GO" id="GO:0034715">
    <property type="term" value="C:pICln-Sm protein complex"/>
    <property type="evidence" value="ECO:0007669"/>
    <property type="project" value="InterPro"/>
</dbReference>
<name>A0A8D7F1A0_MUSAM</name>
<dbReference type="InterPro" id="IPR011993">
    <property type="entry name" value="PH-like_dom_sf"/>
</dbReference>
<dbReference type="GO" id="GO:0034709">
    <property type="term" value="C:methylosome"/>
    <property type="evidence" value="ECO:0007669"/>
    <property type="project" value="InterPro"/>
</dbReference>
<feature type="region of interest" description="Disordered" evidence="6">
    <location>
        <begin position="215"/>
        <end position="234"/>
    </location>
</feature>
<dbReference type="GO" id="GO:0005634">
    <property type="term" value="C:nucleus"/>
    <property type="evidence" value="ECO:0007669"/>
    <property type="project" value="UniProtKB-SubCell"/>
</dbReference>
<dbReference type="InterPro" id="IPR039924">
    <property type="entry name" value="ICln/Lot5/Saf5"/>
</dbReference>
<dbReference type="PRINTS" id="PR01348">
    <property type="entry name" value="ICLNCHANNEL"/>
</dbReference>
<dbReference type="Pfam" id="PF03517">
    <property type="entry name" value="Voldacs"/>
    <property type="match status" value="1"/>
</dbReference>
<dbReference type="GO" id="GO:0005829">
    <property type="term" value="C:cytosol"/>
    <property type="evidence" value="ECO:0007669"/>
    <property type="project" value="InterPro"/>
</dbReference>
<protein>
    <submittedName>
        <fullName evidence="7">(wild Malaysian banana) hypothetical protein</fullName>
    </submittedName>
</protein>
<proteinExistence type="inferred from homology"/>
<dbReference type="EMBL" id="HG996470">
    <property type="protein sequence ID" value="CAG1837431.1"/>
    <property type="molecule type" value="Genomic_DNA"/>
</dbReference>
<dbReference type="PANTHER" id="PTHR21399:SF0">
    <property type="entry name" value="METHYLOSOME SUBUNIT PICLN"/>
    <property type="match status" value="1"/>
</dbReference>
<feature type="region of interest" description="Disordered" evidence="6">
    <location>
        <begin position="101"/>
        <end position="120"/>
    </location>
</feature>
<sequence length="234" mass="25824">MVLGLQHFDDRVGDENGGPRLDSDAGEELMLVERGVAIALGSRPPDSPGTLYITTRRVIWLSDADKGNGYAVDFLSVCLHAVSRDPEAYSLPCIYTQIETEDGENEESESSDSESHGDLELSNVTEMRLIPSDPGQLDTLFGIFCQCAELNPEPQEGNNNQKEENSWFFGSEEMADDGSDSEWQLSEHHANPIGYANGDHDLACTVHELRINDQRFEDAEEVESASRNGHQFSG</sequence>
<keyword evidence="5" id="KW-0539">Nucleus</keyword>
<keyword evidence="4" id="KW-0963">Cytoplasm</keyword>
<dbReference type="GO" id="GO:0006821">
    <property type="term" value="P:chloride transport"/>
    <property type="evidence" value="ECO:0007669"/>
    <property type="project" value="InterPro"/>
</dbReference>
<feature type="compositionally biased region" description="Polar residues" evidence="6">
    <location>
        <begin position="225"/>
        <end position="234"/>
    </location>
</feature>
<gene>
    <name evidence="7" type="ORF">GSMUA_256080.1</name>
</gene>
<feature type="compositionally biased region" description="Acidic residues" evidence="6">
    <location>
        <begin position="101"/>
        <end position="112"/>
    </location>
</feature>
<evidence type="ECO:0000256" key="5">
    <source>
        <dbReference type="ARBA" id="ARBA00023242"/>
    </source>
</evidence>
<dbReference type="Gene3D" id="2.30.29.30">
    <property type="entry name" value="Pleckstrin-homology domain (PH domain)/Phosphotyrosine-binding domain (PTB)"/>
    <property type="match status" value="1"/>
</dbReference>
<comment type="similarity">
    <text evidence="3">Belongs to the pICln (TC 1.A.47) family.</text>
</comment>
<evidence type="ECO:0000313" key="7">
    <source>
        <dbReference type="EMBL" id="CAG1837431.1"/>
    </source>
</evidence>
<evidence type="ECO:0000256" key="4">
    <source>
        <dbReference type="ARBA" id="ARBA00022490"/>
    </source>
</evidence>
<evidence type="ECO:0000256" key="6">
    <source>
        <dbReference type="SAM" id="MobiDB-lite"/>
    </source>
</evidence>
<dbReference type="PANTHER" id="PTHR21399">
    <property type="entry name" value="CHLORIDE CONDUCTANCE REGULATORY PROTEIN ICLN"/>
    <property type="match status" value="1"/>
</dbReference>
<accession>A0A8D7F1A0</accession>
<comment type="subcellular location">
    <subcellularLocation>
        <location evidence="2">Cytoplasm</location>
    </subcellularLocation>
    <subcellularLocation>
        <location evidence="1">Nucleus</location>
    </subcellularLocation>
</comment>
<evidence type="ECO:0000256" key="1">
    <source>
        <dbReference type="ARBA" id="ARBA00004123"/>
    </source>
</evidence>